<evidence type="ECO:0000256" key="2">
    <source>
        <dbReference type="ARBA" id="ARBA00022692"/>
    </source>
</evidence>
<reference evidence="8 9" key="1">
    <citation type="submission" date="2020-07" db="EMBL/GenBank/DDBJ databases">
        <title>Comparative genomics of pyrophilous fungi reveals a link between fire events and developmental genes.</title>
        <authorList>
            <consortium name="DOE Joint Genome Institute"/>
            <person name="Steindorff A.S."/>
            <person name="Carver A."/>
            <person name="Calhoun S."/>
            <person name="Stillman K."/>
            <person name="Liu H."/>
            <person name="Lipzen A."/>
            <person name="Pangilinan J."/>
            <person name="Labutti K."/>
            <person name="Bruns T.D."/>
            <person name="Grigoriev I.V."/>
        </authorList>
    </citation>
    <scope>NUCLEOTIDE SEQUENCE [LARGE SCALE GENOMIC DNA]</scope>
    <source>
        <strain evidence="8 9">CBS 144469</strain>
    </source>
</reference>
<feature type="domain" description="MARVEL" evidence="6">
    <location>
        <begin position="12"/>
        <end position="131"/>
    </location>
</feature>
<evidence type="ECO:0000259" key="6">
    <source>
        <dbReference type="Pfam" id="PF01284"/>
    </source>
</evidence>
<dbReference type="InterPro" id="IPR008253">
    <property type="entry name" value="Marvel"/>
</dbReference>
<dbReference type="PANTHER" id="PTHR37451:SF4">
    <property type="entry name" value="MARVEL DOMAIN-CONTAINING PROTEIN"/>
    <property type="match status" value="1"/>
</dbReference>
<keyword evidence="9" id="KW-1185">Reference proteome</keyword>
<feature type="transmembrane region" description="Helical" evidence="5">
    <location>
        <begin position="121"/>
        <end position="143"/>
    </location>
</feature>
<evidence type="ECO:0000313" key="8">
    <source>
        <dbReference type="EMBL" id="KAF6762418.1"/>
    </source>
</evidence>
<evidence type="ECO:0000256" key="1">
    <source>
        <dbReference type="ARBA" id="ARBA00004141"/>
    </source>
</evidence>
<name>A0A8H6IBG9_9AGAR</name>
<organism evidence="8 9">
    <name type="scientific">Ephemerocybe angulata</name>
    <dbReference type="NCBI Taxonomy" id="980116"/>
    <lineage>
        <taxon>Eukaryota</taxon>
        <taxon>Fungi</taxon>
        <taxon>Dikarya</taxon>
        <taxon>Basidiomycota</taxon>
        <taxon>Agaricomycotina</taxon>
        <taxon>Agaricomycetes</taxon>
        <taxon>Agaricomycetidae</taxon>
        <taxon>Agaricales</taxon>
        <taxon>Agaricineae</taxon>
        <taxon>Psathyrellaceae</taxon>
        <taxon>Ephemerocybe</taxon>
    </lineage>
</organism>
<feature type="transmembrane region" description="Helical" evidence="5">
    <location>
        <begin position="43"/>
        <end position="64"/>
    </location>
</feature>
<feature type="transmembrane region" description="Helical" evidence="5">
    <location>
        <begin position="14"/>
        <end position="37"/>
    </location>
</feature>
<dbReference type="OrthoDB" id="3364107at2759"/>
<evidence type="ECO:0000256" key="4">
    <source>
        <dbReference type="ARBA" id="ARBA00023136"/>
    </source>
</evidence>
<evidence type="ECO:0000313" key="9">
    <source>
        <dbReference type="Proteomes" id="UP000521943"/>
    </source>
</evidence>
<evidence type="ECO:0000256" key="5">
    <source>
        <dbReference type="SAM" id="Phobius"/>
    </source>
</evidence>
<gene>
    <name evidence="8" type="ORF">DFP72DRAFT_875873</name>
    <name evidence="7" type="ORF">DFP72DRAFT_941621</name>
</gene>
<proteinExistence type="predicted"/>
<dbReference type="EMBL" id="JACGCI010000007">
    <property type="protein sequence ID" value="KAF6762418.1"/>
    <property type="molecule type" value="Genomic_DNA"/>
</dbReference>
<accession>A0A8H6IBG9</accession>
<feature type="transmembrane region" description="Helical" evidence="5">
    <location>
        <begin position="76"/>
        <end position="101"/>
    </location>
</feature>
<protein>
    <recommendedName>
        <fullName evidence="6">MARVEL domain-containing protein</fullName>
    </recommendedName>
</protein>
<dbReference type="Proteomes" id="UP000521943">
    <property type="component" value="Unassembled WGS sequence"/>
</dbReference>
<comment type="caution">
    <text evidence="8">The sequence shown here is derived from an EMBL/GenBank/DDBJ whole genome shotgun (WGS) entry which is preliminary data.</text>
</comment>
<evidence type="ECO:0000256" key="3">
    <source>
        <dbReference type="ARBA" id="ARBA00022989"/>
    </source>
</evidence>
<keyword evidence="3 5" id="KW-1133">Transmembrane helix</keyword>
<dbReference type="PANTHER" id="PTHR37451">
    <property type="entry name" value="MARVEL DOMAIN"/>
    <property type="match status" value="1"/>
</dbReference>
<dbReference type="AlphaFoldDB" id="A0A8H6IBG9"/>
<comment type="subcellular location">
    <subcellularLocation>
        <location evidence="1">Membrane</location>
        <topology evidence="1">Multi-pass membrane protein</topology>
    </subcellularLocation>
</comment>
<keyword evidence="4 5" id="KW-0472">Membrane</keyword>
<dbReference type="GO" id="GO:0016020">
    <property type="term" value="C:membrane"/>
    <property type="evidence" value="ECO:0007669"/>
    <property type="project" value="UniProtKB-SubCell"/>
</dbReference>
<evidence type="ECO:0000313" key="7">
    <source>
        <dbReference type="EMBL" id="KAF6741787.1"/>
    </source>
</evidence>
<keyword evidence="2 5" id="KW-0812">Transmembrane</keyword>
<sequence>MADFNRLLPLARTIIFGIVAFFSIIVLGISAHLVSLFGPSPDYVNLALATSILTLIALPIIFIIPLKRRGAAPSFVAVEVVTLWLLWILWLATGATIANWLPGLVFCNGGVCSELRAIEAFAFLNWLMLMFYSFILLTLAITAHHRGRTGVWKSSVPDFDWNHKSTGVVGV</sequence>
<dbReference type="EMBL" id="JACGCI010000218">
    <property type="protein sequence ID" value="KAF6741787.1"/>
    <property type="molecule type" value="Genomic_DNA"/>
</dbReference>
<dbReference type="Pfam" id="PF01284">
    <property type="entry name" value="MARVEL"/>
    <property type="match status" value="1"/>
</dbReference>